<keyword evidence="5" id="KW-0732">Signal</keyword>
<evidence type="ECO:0000256" key="2">
    <source>
        <dbReference type="ARBA" id="ARBA00010093"/>
    </source>
</evidence>
<evidence type="ECO:0000259" key="6">
    <source>
        <dbReference type="PROSITE" id="PS00799"/>
    </source>
</evidence>
<evidence type="ECO:0000313" key="7">
    <source>
        <dbReference type="EMBL" id="GBM08587.1"/>
    </source>
</evidence>
<dbReference type="EMBL" id="BGPR01000259">
    <property type="protein sequence ID" value="GBM08587.1"/>
    <property type="molecule type" value="Genomic_DNA"/>
</dbReference>
<keyword evidence="4" id="KW-1015">Disulfide bond</keyword>
<dbReference type="InterPro" id="IPR000118">
    <property type="entry name" value="Granulin"/>
</dbReference>
<dbReference type="Proteomes" id="UP000499080">
    <property type="component" value="Unassembled WGS sequence"/>
</dbReference>
<evidence type="ECO:0000256" key="1">
    <source>
        <dbReference type="ARBA" id="ARBA00004613"/>
    </source>
</evidence>
<dbReference type="Gene3D" id="2.10.25.160">
    <property type="entry name" value="Granulin"/>
    <property type="match status" value="2"/>
</dbReference>
<dbReference type="OrthoDB" id="6432221at2759"/>
<dbReference type="InterPro" id="IPR039036">
    <property type="entry name" value="Granulin_fam"/>
</dbReference>
<feature type="chain" id="PRO_5021460134" evidence="5">
    <location>
        <begin position="20"/>
        <end position="181"/>
    </location>
</feature>
<dbReference type="AlphaFoldDB" id="A0A4Y2CXK5"/>
<comment type="similarity">
    <text evidence="2">Belongs to the granulin family.</text>
</comment>
<dbReference type="PROSITE" id="PS00799">
    <property type="entry name" value="GRANULINS"/>
    <property type="match status" value="1"/>
</dbReference>
<protein>
    <submittedName>
        <fullName evidence="7">Granulins</fullName>
    </submittedName>
</protein>
<evidence type="ECO:0000256" key="5">
    <source>
        <dbReference type="SAM" id="SignalP"/>
    </source>
</evidence>
<dbReference type="SUPFAM" id="SSF57277">
    <property type="entry name" value="Granulin repeat"/>
    <property type="match status" value="1"/>
</dbReference>
<evidence type="ECO:0000256" key="3">
    <source>
        <dbReference type="ARBA" id="ARBA00022525"/>
    </source>
</evidence>
<evidence type="ECO:0000256" key="4">
    <source>
        <dbReference type="ARBA" id="ARBA00023157"/>
    </source>
</evidence>
<feature type="domain" description="Granulins" evidence="6">
    <location>
        <begin position="137"/>
        <end position="150"/>
    </location>
</feature>
<dbReference type="PANTHER" id="PTHR12274">
    <property type="entry name" value="GRANULIN"/>
    <property type="match status" value="1"/>
</dbReference>
<keyword evidence="8" id="KW-1185">Reference proteome</keyword>
<evidence type="ECO:0000313" key="8">
    <source>
        <dbReference type="Proteomes" id="UP000499080"/>
    </source>
</evidence>
<reference evidence="7 8" key="1">
    <citation type="journal article" date="2019" name="Sci. Rep.">
        <title>Orb-weaving spider Araneus ventricosus genome elucidates the spidroin gene catalogue.</title>
        <authorList>
            <person name="Kono N."/>
            <person name="Nakamura H."/>
            <person name="Ohtoshi R."/>
            <person name="Moran D.A.P."/>
            <person name="Shinohara A."/>
            <person name="Yoshida Y."/>
            <person name="Fujiwara M."/>
            <person name="Mori M."/>
            <person name="Tomita M."/>
            <person name="Arakawa K."/>
        </authorList>
    </citation>
    <scope>NUCLEOTIDE SEQUENCE [LARGE SCALE GENOMIC DNA]</scope>
</reference>
<name>A0A4Y2CXK5_ARAVE</name>
<keyword evidence="3" id="KW-0964">Secreted</keyword>
<dbReference type="GO" id="GO:0005576">
    <property type="term" value="C:extracellular region"/>
    <property type="evidence" value="ECO:0007669"/>
    <property type="project" value="UniProtKB-SubCell"/>
</dbReference>
<organism evidence="7 8">
    <name type="scientific">Araneus ventricosus</name>
    <name type="common">Orbweaver spider</name>
    <name type="synonym">Epeira ventricosa</name>
    <dbReference type="NCBI Taxonomy" id="182803"/>
    <lineage>
        <taxon>Eukaryota</taxon>
        <taxon>Metazoa</taxon>
        <taxon>Ecdysozoa</taxon>
        <taxon>Arthropoda</taxon>
        <taxon>Chelicerata</taxon>
        <taxon>Arachnida</taxon>
        <taxon>Araneae</taxon>
        <taxon>Araneomorphae</taxon>
        <taxon>Entelegynae</taxon>
        <taxon>Araneoidea</taxon>
        <taxon>Araneidae</taxon>
        <taxon>Araneus</taxon>
    </lineage>
</organism>
<dbReference type="Pfam" id="PF00396">
    <property type="entry name" value="Granulin"/>
    <property type="match status" value="2"/>
</dbReference>
<proteinExistence type="inferred from homology"/>
<feature type="signal peptide" evidence="5">
    <location>
        <begin position="1"/>
        <end position="19"/>
    </location>
</feature>
<dbReference type="SMART" id="SM00277">
    <property type="entry name" value="GRAN"/>
    <property type="match status" value="2"/>
</dbReference>
<sequence length="181" mass="20200">MKQFLLGLVFTSCVLTVFASDCFPGACEEGKTCCPTVFHGFYMCCPYEDAVCCLNQIHCCPKGFACGPEIRTCRPKIMDGEMEELNELERRQGLPAEERPFFQNRCDDASFCPYDSTCCLSPDGTYGCCPYMYATCCPDKEHCCPHNEKCDATSEYCIGVHTTFPSKAKEPTIAIDEESLI</sequence>
<dbReference type="PANTHER" id="PTHR12274:SF3">
    <property type="entry name" value="PROGRANULIN"/>
    <property type="match status" value="1"/>
</dbReference>
<dbReference type="InterPro" id="IPR037277">
    <property type="entry name" value="Granulin_sf"/>
</dbReference>
<comment type="subcellular location">
    <subcellularLocation>
        <location evidence="1">Secreted</location>
    </subcellularLocation>
</comment>
<comment type="caution">
    <text evidence="7">The sequence shown here is derived from an EMBL/GenBank/DDBJ whole genome shotgun (WGS) entry which is preliminary data.</text>
</comment>
<accession>A0A4Y2CXK5</accession>
<gene>
    <name evidence="7" type="primary">Grn_1</name>
    <name evidence="7" type="ORF">AVEN_52435_1</name>
</gene>